<dbReference type="GO" id="GO:0008541">
    <property type="term" value="C:proteasome regulatory particle, lid subcomplex"/>
    <property type="evidence" value="ECO:0007669"/>
    <property type="project" value="TreeGrafter"/>
</dbReference>
<evidence type="ECO:0000256" key="3">
    <source>
        <dbReference type="ARBA" id="ARBA00075103"/>
    </source>
</evidence>
<evidence type="ECO:0000259" key="5">
    <source>
        <dbReference type="PROSITE" id="PS50250"/>
    </source>
</evidence>
<dbReference type="Pfam" id="PF25573">
    <property type="entry name" value="TPR_PSMD3_N"/>
    <property type="match status" value="1"/>
</dbReference>
<dbReference type="InterPro" id="IPR036390">
    <property type="entry name" value="WH_DNA-bd_sf"/>
</dbReference>
<dbReference type="eggNOG" id="KOG2581">
    <property type="taxonomic scope" value="Eukaryota"/>
</dbReference>
<evidence type="ECO:0000256" key="2">
    <source>
        <dbReference type="ARBA" id="ARBA00022942"/>
    </source>
</evidence>
<dbReference type="EMBL" id="CP009396">
    <property type="protein sequence ID" value="AIN99528.1"/>
    <property type="molecule type" value="Genomic_DNA"/>
</dbReference>
<name>A0A088RU28_LEIPA</name>
<dbReference type="PANTHER" id="PTHR10758:SF2">
    <property type="entry name" value="26S PROTEASOME NON-ATPASE REGULATORY SUBUNIT 3"/>
    <property type="match status" value="1"/>
</dbReference>
<evidence type="ECO:0000313" key="7">
    <source>
        <dbReference type="Proteomes" id="UP000063063"/>
    </source>
</evidence>
<dbReference type="GeneID" id="22576326"/>
<dbReference type="InterPro" id="IPR057985">
    <property type="entry name" value="TPR_PSMD3_N"/>
</dbReference>
<keyword evidence="7" id="KW-1185">Reference proteome</keyword>
<reference evidence="6 7" key="1">
    <citation type="journal article" date="2015" name="Sci. Rep.">
        <title>The genome of Leishmania panamensis: insights into genomics of the L. (Viannia) subgenus.</title>
        <authorList>
            <person name="Llanes A."/>
            <person name="Restrepo C.M."/>
            <person name="Vecchio G.D."/>
            <person name="Anguizola F.J."/>
            <person name="Lleonart R."/>
        </authorList>
    </citation>
    <scope>NUCLEOTIDE SEQUENCE [LARGE SCALE GENOMIC DNA]</scope>
    <source>
        <strain evidence="6 7">MHOM/PA/94/PSC-1</strain>
    </source>
</reference>
<dbReference type="PANTHER" id="PTHR10758">
    <property type="entry name" value="26S PROTEASOME NON-ATPASE REGULATORY SUBUNIT 3/COP9 SIGNALOSOME COMPLEX SUBUNIT 3"/>
    <property type="match status" value="1"/>
</dbReference>
<dbReference type="FunFam" id="1.25.40.570:FF:000009">
    <property type="entry name" value="26S proteasome non-ATPase regulatory subunit 3"/>
    <property type="match status" value="1"/>
</dbReference>
<dbReference type="GO" id="GO:0042176">
    <property type="term" value="P:regulation of protein catabolic process"/>
    <property type="evidence" value="ECO:0007669"/>
    <property type="project" value="InterPro"/>
</dbReference>
<evidence type="ECO:0000256" key="1">
    <source>
        <dbReference type="ARBA" id="ARBA00007912"/>
    </source>
</evidence>
<dbReference type="RefSeq" id="XP_010700235.1">
    <property type="nucleotide sequence ID" value="XM_010701933.1"/>
</dbReference>
<keyword evidence="2 6" id="KW-0647">Proteasome</keyword>
<dbReference type="SUPFAM" id="SSF46785">
    <property type="entry name" value="Winged helix' DNA-binding domain"/>
    <property type="match status" value="1"/>
</dbReference>
<dbReference type="SMART" id="SM00753">
    <property type="entry name" value="PAM"/>
    <property type="match status" value="1"/>
</dbReference>
<dbReference type="VEuPathDB" id="TriTrypDB:LPMP_271480"/>
<dbReference type="Pfam" id="PF08375">
    <property type="entry name" value="Rpn3_C"/>
    <property type="match status" value="1"/>
</dbReference>
<dbReference type="GO" id="GO:0006511">
    <property type="term" value="P:ubiquitin-dependent protein catabolic process"/>
    <property type="evidence" value="ECO:0007669"/>
    <property type="project" value="TreeGrafter"/>
</dbReference>
<dbReference type="Pfam" id="PF01399">
    <property type="entry name" value="PCI"/>
    <property type="match status" value="1"/>
</dbReference>
<dbReference type="Gene3D" id="1.25.40.570">
    <property type="match status" value="1"/>
</dbReference>
<dbReference type="InterPro" id="IPR050756">
    <property type="entry name" value="CSN3"/>
</dbReference>
<dbReference type="SMART" id="SM00088">
    <property type="entry name" value="PINT"/>
    <property type="match status" value="1"/>
</dbReference>
<dbReference type="VEuPathDB" id="TriTrypDB:LPAL13_270021800"/>
<dbReference type="GO" id="GO:0030234">
    <property type="term" value="F:enzyme regulator activity"/>
    <property type="evidence" value="ECO:0007669"/>
    <property type="project" value="InterPro"/>
</dbReference>
<dbReference type="AlphaFoldDB" id="A0A088RU28"/>
<comment type="similarity">
    <text evidence="1">Belongs to the proteasome subunit S3 family.</text>
</comment>
<dbReference type="InterPro" id="IPR000717">
    <property type="entry name" value="PCI_dom"/>
</dbReference>
<dbReference type="OrthoDB" id="1713558at2759"/>
<dbReference type="PROSITE" id="PS50250">
    <property type="entry name" value="PCI"/>
    <property type="match status" value="1"/>
</dbReference>
<feature type="domain" description="PCI" evidence="5">
    <location>
        <begin position="83"/>
        <end position="261"/>
    </location>
</feature>
<evidence type="ECO:0000256" key="4">
    <source>
        <dbReference type="SAM" id="MobiDB-lite"/>
    </source>
</evidence>
<feature type="compositionally biased region" description="Basic and acidic residues" evidence="4">
    <location>
        <begin position="304"/>
        <end position="319"/>
    </location>
</feature>
<feature type="region of interest" description="Disordered" evidence="4">
    <location>
        <begin position="304"/>
        <end position="334"/>
    </location>
</feature>
<dbReference type="Proteomes" id="UP000063063">
    <property type="component" value="Chromosome 27"/>
</dbReference>
<evidence type="ECO:0000313" key="6">
    <source>
        <dbReference type="EMBL" id="AIN99528.1"/>
    </source>
</evidence>
<dbReference type="KEGG" id="lpan:LPMP_271480"/>
<organism evidence="6 7">
    <name type="scientific">Leishmania panamensis</name>
    <dbReference type="NCBI Taxonomy" id="5679"/>
    <lineage>
        <taxon>Eukaryota</taxon>
        <taxon>Discoba</taxon>
        <taxon>Euglenozoa</taxon>
        <taxon>Kinetoplastea</taxon>
        <taxon>Metakinetoplastina</taxon>
        <taxon>Trypanosomatida</taxon>
        <taxon>Trypanosomatidae</taxon>
        <taxon>Leishmaniinae</taxon>
        <taxon>Leishmania</taxon>
        <taxon>Leishmania guyanensis species complex</taxon>
    </lineage>
</organism>
<sequence length="334" mass="37926">MPLVAAKTSTNATAATKRAEAEQLKRLMALYRAVCVRHDELGMEIVLNDILALLTSTHQHEQAEAFIATCNITLPHRANNQAARYFYYVGLTRALRLEYVDAHQCLQQALRKAPERAFGFRIATTKLSLVVQLLLGEIPPRSDFLAKDMRDSLAPYLQLASCVRFGQVDRFMTVLREHQVTFEHDRTHSLILRVHQHVIKTGLRRICQAYSRISISDVCSKLAMSNVSDAEYILSKAIHDGVIDAVLDNEKGELISSDSIDVYSTSEPLYALQRRIQFLNLTHNDAKRAMRYDVTDPEIIEERRKEAKAERDELERAIQDESTGIDNVNFEDGL</sequence>
<gene>
    <name evidence="6" type="ORF">LPMP_271480</name>
</gene>
<proteinExistence type="inferred from homology"/>
<protein>
    <recommendedName>
        <fullName evidence="3">26S proteasome regulatory subunit RPN3</fullName>
    </recommendedName>
</protein>
<accession>A0A088RU28</accession>
<dbReference type="InterPro" id="IPR013586">
    <property type="entry name" value="PSMD3_C"/>
</dbReference>